<evidence type="ECO:0000256" key="1">
    <source>
        <dbReference type="SAM" id="Phobius"/>
    </source>
</evidence>
<keyword evidence="1" id="KW-0812">Transmembrane</keyword>
<dbReference type="AlphaFoldDB" id="K3XU05"/>
<reference evidence="2" key="2">
    <citation type="submission" date="2018-08" db="UniProtKB">
        <authorList>
            <consortium name="EnsemblPlants"/>
        </authorList>
    </citation>
    <scope>IDENTIFICATION</scope>
    <source>
        <strain evidence="2">Yugu1</strain>
    </source>
</reference>
<name>K3XU05_SETIT</name>
<dbReference type="Proteomes" id="UP000004995">
    <property type="component" value="Unassembled WGS sequence"/>
</dbReference>
<reference evidence="3" key="1">
    <citation type="journal article" date="2012" name="Nat. Biotechnol.">
        <title>Reference genome sequence of the model plant Setaria.</title>
        <authorList>
            <person name="Bennetzen J.L."/>
            <person name="Schmutz J."/>
            <person name="Wang H."/>
            <person name="Percifield R."/>
            <person name="Hawkins J."/>
            <person name="Pontaroli A.C."/>
            <person name="Estep M."/>
            <person name="Feng L."/>
            <person name="Vaughn J.N."/>
            <person name="Grimwood J."/>
            <person name="Jenkins J."/>
            <person name="Barry K."/>
            <person name="Lindquist E."/>
            <person name="Hellsten U."/>
            <person name="Deshpande S."/>
            <person name="Wang X."/>
            <person name="Wu X."/>
            <person name="Mitros T."/>
            <person name="Triplett J."/>
            <person name="Yang X."/>
            <person name="Ye C.Y."/>
            <person name="Mauro-Herrera M."/>
            <person name="Wang L."/>
            <person name="Li P."/>
            <person name="Sharma M."/>
            <person name="Sharma R."/>
            <person name="Ronald P.C."/>
            <person name="Panaud O."/>
            <person name="Kellogg E.A."/>
            <person name="Brutnell T.P."/>
            <person name="Doust A.N."/>
            <person name="Tuskan G.A."/>
            <person name="Rokhsar D."/>
            <person name="Devos K.M."/>
        </authorList>
    </citation>
    <scope>NUCLEOTIDE SEQUENCE [LARGE SCALE GENOMIC DNA]</scope>
    <source>
        <strain evidence="3">cv. Yugu1</strain>
    </source>
</reference>
<evidence type="ECO:0000313" key="3">
    <source>
        <dbReference type="Proteomes" id="UP000004995"/>
    </source>
</evidence>
<proteinExistence type="predicted"/>
<protein>
    <submittedName>
        <fullName evidence="2">Uncharacterized protein</fullName>
    </submittedName>
</protein>
<dbReference type="EnsemblPlants" id="KQL05082">
    <property type="protein sequence ID" value="KQL05082"/>
    <property type="gene ID" value="SETIT_005412mg"/>
</dbReference>
<keyword evidence="1" id="KW-0472">Membrane</keyword>
<keyword evidence="1" id="KW-1133">Transmembrane helix</keyword>
<organism evidence="2 3">
    <name type="scientific">Setaria italica</name>
    <name type="common">Foxtail millet</name>
    <name type="synonym">Panicum italicum</name>
    <dbReference type="NCBI Taxonomy" id="4555"/>
    <lineage>
        <taxon>Eukaryota</taxon>
        <taxon>Viridiplantae</taxon>
        <taxon>Streptophyta</taxon>
        <taxon>Embryophyta</taxon>
        <taxon>Tracheophyta</taxon>
        <taxon>Spermatophyta</taxon>
        <taxon>Magnoliopsida</taxon>
        <taxon>Liliopsida</taxon>
        <taxon>Poales</taxon>
        <taxon>Poaceae</taxon>
        <taxon>PACMAD clade</taxon>
        <taxon>Panicoideae</taxon>
        <taxon>Panicodae</taxon>
        <taxon>Paniceae</taxon>
        <taxon>Cenchrinae</taxon>
        <taxon>Setaria</taxon>
    </lineage>
</organism>
<dbReference type="Gramene" id="KQL05082">
    <property type="protein sequence ID" value="KQL05082"/>
    <property type="gene ID" value="SETIT_005412mg"/>
</dbReference>
<accession>K3XU05</accession>
<dbReference type="InParanoid" id="K3XU05"/>
<keyword evidence="3" id="KW-1185">Reference proteome</keyword>
<evidence type="ECO:0000313" key="2">
    <source>
        <dbReference type="EnsemblPlants" id="KQL05082"/>
    </source>
</evidence>
<feature type="transmembrane region" description="Helical" evidence="1">
    <location>
        <begin position="12"/>
        <end position="32"/>
    </location>
</feature>
<dbReference type="EMBL" id="AGNK02002979">
    <property type="status" value="NOT_ANNOTATED_CDS"/>
    <property type="molecule type" value="Genomic_DNA"/>
</dbReference>
<dbReference type="HOGENOM" id="CLU_3369354_0_0_1"/>
<sequence>MCMLSKTTAPHINYLPFSGCILGLWSPIYLAVWMY</sequence>